<dbReference type="OrthoDB" id="9803988at2"/>
<dbReference type="SUPFAM" id="SSF53850">
    <property type="entry name" value="Periplasmic binding protein-like II"/>
    <property type="match status" value="1"/>
</dbReference>
<dbReference type="Proteomes" id="UP000249605">
    <property type="component" value="Plasmid unnamed7"/>
</dbReference>
<organism evidence="7 8">
    <name type="scientific">Azospirillum ramasamyi</name>
    <dbReference type="NCBI Taxonomy" id="682998"/>
    <lineage>
        <taxon>Bacteria</taxon>
        <taxon>Pseudomonadati</taxon>
        <taxon>Pseudomonadota</taxon>
        <taxon>Alphaproteobacteria</taxon>
        <taxon>Rhodospirillales</taxon>
        <taxon>Azospirillaceae</taxon>
        <taxon>Azospirillum</taxon>
    </lineage>
</organism>
<comment type="similarity">
    <text evidence="2">Belongs to the bacterial solute-binding protein 5 family.</text>
</comment>
<evidence type="ECO:0000256" key="2">
    <source>
        <dbReference type="ARBA" id="ARBA00005695"/>
    </source>
</evidence>
<evidence type="ECO:0000256" key="4">
    <source>
        <dbReference type="ARBA" id="ARBA00022729"/>
    </source>
</evidence>
<dbReference type="EMBL" id="CP029831">
    <property type="protein sequence ID" value="AWU96357.1"/>
    <property type="molecule type" value="Genomic_DNA"/>
</dbReference>
<evidence type="ECO:0000256" key="5">
    <source>
        <dbReference type="SAM" id="SignalP"/>
    </source>
</evidence>
<proteinExistence type="inferred from homology"/>
<keyword evidence="3" id="KW-0813">Transport</keyword>
<dbReference type="InterPro" id="IPR039424">
    <property type="entry name" value="SBP_5"/>
</dbReference>
<geneLocation type="plasmid" evidence="7 8">
    <name>unnamed7</name>
</geneLocation>
<feature type="signal peptide" evidence="5">
    <location>
        <begin position="1"/>
        <end position="25"/>
    </location>
</feature>
<feature type="domain" description="Solute-binding protein family 5" evidence="6">
    <location>
        <begin position="70"/>
        <end position="426"/>
    </location>
</feature>
<dbReference type="InterPro" id="IPR030678">
    <property type="entry name" value="Peptide/Ni-bd"/>
</dbReference>
<dbReference type="GO" id="GO:1904680">
    <property type="term" value="F:peptide transmembrane transporter activity"/>
    <property type="evidence" value="ECO:0007669"/>
    <property type="project" value="TreeGrafter"/>
</dbReference>
<comment type="subcellular location">
    <subcellularLocation>
        <location evidence="1">Periplasm</location>
    </subcellularLocation>
</comment>
<evidence type="ECO:0000256" key="1">
    <source>
        <dbReference type="ARBA" id="ARBA00004418"/>
    </source>
</evidence>
<evidence type="ECO:0000259" key="6">
    <source>
        <dbReference type="Pfam" id="PF00496"/>
    </source>
</evidence>
<dbReference type="GO" id="GO:0043190">
    <property type="term" value="C:ATP-binding cassette (ABC) transporter complex"/>
    <property type="evidence" value="ECO:0007669"/>
    <property type="project" value="InterPro"/>
</dbReference>
<sequence length="528" mass="56955">MRSLLYPVLAAALLAVSSATFPAAAAPKTELMLAVHGEPDSGFDPTLGWGEYGYPLFQSTLLKRDAKLDFVPDLATAWTLSDDRKSWTVTIRGDVKFSDGRPLTARDVAFTYETAKKTGSVLDLTELVSVRAVDQQTVVFELKAPRITFLNTLSILGIVPEHAYDARTYGRAPIGSGPFRLVSWTGGEQAIVEPNPLYYGTKPAFSKVTFLFTKDDATYAAARTGKIDVAAISNALAGTVPAGMVQVVAKTVDNRGLAFPIQPDTGRKTGKGYPIGNNVTADPAIRKAVNVALDRNALAAAVLNGFGRPAYGPADDLPWDNPAHRLADADPAAARKILADAGWKPGADGILEKNGVRAKFSIYYSAADSTRQSLALASADMIRPLGIEVEVLGRSWDEIRPRMHSNVVVFGAGSHDPFEAYNLYVGTGAEGGWWFNTGLYDNPAVKAHFDKALSAASMADLVPGWQAAAWDGKTGYGMKGDAAWAWMVNIDHVYFVSECLDIGPRQIEPHGHGFPITYNLEDWRWTCP</sequence>
<reference evidence="7 8" key="1">
    <citation type="submission" date="2018-06" db="EMBL/GenBank/DDBJ databases">
        <title>Complete genome sequencing of Azospirillum sp. M2T2B2.</title>
        <authorList>
            <person name="Heo J."/>
            <person name="Kim S.-J."/>
            <person name="Kwon S.-W."/>
            <person name="Anandham R."/>
        </authorList>
    </citation>
    <scope>NUCLEOTIDE SEQUENCE [LARGE SCALE GENOMIC DNA]</scope>
    <source>
        <strain evidence="7 8">M2T2B2</strain>
        <plasmid evidence="7 8">unnamed7</plasmid>
    </source>
</reference>
<keyword evidence="8" id="KW-1185">Reference proteome</keyword>
<dbReference type="RefSeq" id="WP_111069097.1">
    <property type="nucleotide sequence ID" value="NZ_CP029831.1"/>
</dbReference>
<dbReference type="InterPro" id="IPR000914">
    <property type="entry name" value="SBP_5_dom"/>
</dbReference>
<evidence type="ECO:0000313" key="7">
    <source>
        <dbReference type="EMBL" id="AWU96357.1"/>
    </source>
</evidence>
<evidence type="ECO:0000313" key="8">
    <source>
        <dbReference type="Proteomes" id="UP000249605"/>
    </source>
</evidence>
<feature type="chain" id="PRO_5016144431" evidence="5">
    <location>
        <begin position="26"/>
        <end position="528"/>
    </location>
</feature>
<dbReference type="Gene3D" id="3.10.105.10">
    <property type="entry name" value="Dipeptide-binding Protein, Domain 3"/>
    <property type="match status" value="1"/>
</dbReference>
<dbReference type="PIRSF" id="PIRSF002741">
    <property type="entry name" value="MppA"/>
    <property type="match status" value="1"/>
</dbReference>
<protein>
    <submittedName>
        <fullName evidence="7">ABC transporter substrate-binding protein</fullName>
    </submittedName>
</protein>
<dbReference type="GO" id="GO:0030288">
    <property type="term" value="C:outer membrane-bounded periplasmic space"/>
    <property type="evidence" value="ECO:0007669"/>
    <property type="project" value="UniProtKB-ARBA"/>
</dbReference>
<name>A0A2U9SC09_9PROT</name>
<dbReference type="KEGG" id="azm:DM194_18910"/>
<keyword evidence="7" id="KW-0614">Plasmid</keyword>
<dbReference type="PANTHER" id="PTHR30290">
    <property type="entry name" value="PERIPLASMIC BINDING COMPONENT OF ABC TRANSPORTER"/>
    <property type="match status" value="1"/>
</dbReference>
<dbReference type="Pfam" id="PF00496">
    <property type="entry name" value="SBP_bac_5"/>
    <property type="match status" value="1"/>
</dbReference>
<dbReference type="AlphaFoldDB" id="A0A2U9SC09"/>
<keyword evidence="4 5" id="KW-0732">Signal</keyword>
<dbReference type="Gene3D" id="3.40.190.10">
    <property type="entry name" value="Periplasmic binding protein-like II"/>
    <property type="match status" value="1"/>
</dbReference>
<gene>
    <name evidence="7" type="ORF">DM194_18910</name>
</gene>
<dbReference type="PANTHER" id="PTHR30290:SF9">
    <property type="entry name" value="OLIGOPEPTIDE-BINDING PROTEIN APPA"/>
    <property type="match status" value="1"/>
</dbReference>
<evidence type="ECO:0000256" key="3">
    <source>
        <dbReference type="ARBA" id="ARBA00022448"/>
    </source>
</evidence>
<dbReference type="GO" id="GO:0015833">
    <property type="term" value="P:peptide transport"/>
    <property type="evidence" value="ECO:0007669"/>
    <property type="project" value="TreeGrafter"/>
</dbReference>
<dbReference type="CDD" id="cd08518">
    <property type="entry name" value="PBP2_NikA_DppA_OppA_like_19"/>
    <property type="match status" value="1"/>
</dbReference>
<accession>A0A2U9SC09</accession>